<feature type="region of interest" description="Disordered" evidence="1">
    <location>
        <begin position="1"/>
        <end position="41"/>
    </location>
</feature>
<evidence type="ECO:0000256" key="1">
    <source>
        <dbReference type="SAM" id="MobiDB-lite"/>
    </source>
</evidence>
<gene>
    <name evidence="2" type="ORF">K432DRAFT_33984</name>
</gene>
<evidence type="ECO:0000313" key="2">
    <source>
        <dbReference type="EMBL" id="OCK85458.1"/>
    </source>
</evidence>
<reference evidence="2 3" key="1">
    <citation type="journal article" date="2016" name="Nat. Commun.">
        <title>Ectomycorrhizal ecology is imprinted in the genome of the dominant symbiotic fungus Cenococcum geophilum.</title>
        <authorList>
            <consortium name="DOE Joint Genome Institute"/>
            <person name="Peter M."/>
            <person name="Kohler A."/>
            <person name="Ohm R.A."/>
            <person name="Kuo A."/>
            <person name="Krutzmann J."/>
            <person name="Morin E."/>
            <person name="Arend M."/>
            <person name="Barry K.W."/>
            <person name="Binder M."/>
            <person name="Choi C."/>
            <person name="Clum A."/>
            <person name="Copeland A."/>
            <person name="Grisel N."/>
            <person name="Haridas S."/>
            <person name="Kipfer T."/>
            <person name="LaButti K."/>
            <person name="Lindquist E."/>
            <person name="Lipzen A."/>
            <person name="Maire R."/>
            <person name="Meier B."/>
            <person name="Mihaltcheva S."/>
            <person name="Molinier V."/>
            <person name="Murat C."/>
            <person name="Poggeler S."/>
            <person name="Quandt C.A."/>
            <person name="Sperisen C."/>
            <person name="Tritt A."/>
            <person name="Tisserant E."/>
            <person name="Crous P.W."/>
            <person name="Henrissat B."/>
            <person name="Nehls U."/>
            <person name="Egli S."/>
            <person name="Spatafora J.W."/>
            <person name="Grigoriev I.V."/>
            <person name="Martin F.M."/>
        </authorList>
    </citation>
    <scope>NUCLEOTIDE SEQUENCE [LARGE SCALE GENOMIC DNA]</scope>
    <source>
        <strain evidence="2 3">CBS 459.81</strain>
    </source>
</reference>
<protein>
    <submittedName>
        <fullName evidence="2">Uncharacterized protein</fullName>
    </submittedName>
</protein>
<proteinExistence type="predicted"/>
<dbReference type="AlphaFoldDB" id="A0A8E2JK60"/>
<evidence type="ECO:0000313" key="3">
    <source>
        <dbReference type="Proteomes" id="UP000250266"/>
    </source>
</evidence>
<name>A0A8E2JK60_9PEZI</name>
<sequence>MDIFNAPFRPEPWVDDNSSTDFLDMPTLDGTEDTDSSSEIIDSEPAIISSDTSESALTARTIIYSVEIPEYPNTDIDGVAYLVNIQGKSEEDVEYIIQSMQYCHARKYPKKESRSSILDGARCTREVFTCTGIKGCEFLHPRIKALNHSTQTEDMWQVIQDIRAEGFKDNLRRQANSFFLSIQNIFSKKKACQGQMDSCQWEFVQLPDTTTSNVPLYVVRCKNRPQRNFNHFLKDIPIALQPEIDFLRLRFTSPQLPSTADSCGIILQNSSRRRTCGIDHVQGQGKLEYYRCSVTFNLFRPTDPIATPYIIFTSHGVHSHPPPPPTKTPEQLLTSLLGVIRSISDPSLTLNSLLKNPALHQFCQQYNRRSLIEIHQSLANSDKISSLIRKQRILDYPDGQSITGVELEYHQRHRDNPERYIQAVYNDGVNFYVICFFRQQVELLAKRESFEINIGFKRLRVQEEKEIVFAGFLPEVNKVITFARIFVNQDTTEMYKRVFQHFFQIVEDQYQIPIRWQHLHGSGFQAVVLDQDSKQYAGFGKYLSLIDPDHHNWQWHVKRSVIFCLIHFQRGIEKLVGSRDRSPESLWSRMMELHKCQSKEEYIRLCDLLITSLESPACIAEWALHKKHDIIASGLNKFCSEIDPAVFDRIRKHTNAVESSHHKSNSMGRYLSLLRAIHFAEILDRKDFEQYIATSQYGINSKWPANSLSARYEDIQRRSSKFLL</sequence>
<dbReference type="EMBL" id="KV744818">
    <property type="protein sequence ID" value="OCK85458.1"/>
    <property type="molecule type" value="Genomic_DNA"/>
</dbReference>
<keyword evidence="3" id="KW-1185">Reference proteome</keyword>
<accession>A0A8E2JK60</accession>
<organism evidence="2 3">
    <name type="scientific">Lepidopterella palustris CBS 459.81</name>
    <dbReference type="NCBI Taxonomy" id="1314670"/>
    <lineage>
        <taxon>Eukaryota</taxon>
        <taxon>Fungi</taxon>
        <taxon>Dikarya</taxon>
        <taxon>Ascomycota</taxon>
        <taxon>Pezizomycotina</taxon>
        <taxon>Dothideomycetes</taxon>
        <taxon>Pleosporomycetidae</taxon>
        <taxon>Mytilinidiales</taxon>
        <taxon>Argynnaceae</taxon>
        <taxon>Lepidopterella</taxon>
    </lineage>
</organism>
<dbReference type="OrthoDB" id="3940819at2759"/>
<dbReference type="Proteomes" id="UP000250266">
    <property type="component" value="Unassembled WGS sequence"/>
</dbReference>